<reference evidence="12" key="1">
    <citation type="submission" date="2020-06" db="EMBL/GenBank/DDBJ databases">
        <title>Draft genome sequences of strains closely related to Aspergillus parafelis and Aspergillus hiratsukae.</title>
        <authorList>
            <person name="Dos Santos R.A.C."/>
            <person name="Rivero-Menendez O."/>
            <person name="Steenwyk J.L."/>
            <person name="Mead M.E."/>
            <person name="Goldman G.H."/>
            <person name="Alastruey-Izquierdo A."/>
            <person name="Rokas A."/>
        </authorList>
    </citation>
    <scope>NUCLEOTIDE SEQUENCE</scope>
    <source>
        <strain evidence="12">CNM-CM7691</strain>
    </source>
</reference>
<dbReference type="Pfam" id="PF02386">
    <property type="entry name" value="TrkH"/>
    <property type="match status" value="1"/>
</dbReference>
<comment type="caution">
    <text evidence="12">The sequence shown here is derived from an EMBL/GenBank/DDBJ whole genome shotgun (WGS) entry which is preliminary data.</text>
</comment>
<feature type="transmembrane region" description="Helical" evidence="10">
    <location>
        <begin position="20"/>
        <end position="39"/>
    </location>
</feature>
<dbReference type="Proteomes" id="UP000641853">
    <property type="component" value="Unassembled WGS sequence"/>
</dbReference>
<keyword evidence="4 10" id="KW-0633">Potassium transport</keyword>
<dbReference type="PIRSF" id="PIRSF002450">
    <property type="entry name" value="K+_transpter_TRK"/>
    <property type="match status" value="1"/>
</dbReference>
<dbReference type="PANTHER" id="PTHR31064">
    <property type="entry name" value="POTASSIUM TRANSPORT PROTEIN DDB_G0292412-RELATED"/>
    <property type="match status" value="1"/>
</dbReference>
<feature type="compositionally biased region" description="Basic and acidic residues" evidence="11">
    <location>
        <begin position="195"/>
        <end position="206"/>
    </location>
</feature>
<keyword evidence="5 10" id="KW-0812">Transmembrane</keyword>
<dbReference type="PANTHER" id="PTHR31064:SF37">
    <property type="entry name" value="TRANSPORTER, PUTATIVE (EUROFUNG)-RELATED"/>
    <property type="match status" value="1"/>
</dbReference>
<evidence type="ECO:0000256" key="9">
    <source>
        <dbReference type="ARBA" id="ARBA00023136"/>
    </source>
</evidence>
<feature type="transmembrane region" description="Helical" evidence="10">
    <location>
        <begin position="416"/>
        <end position="440"/>
    </location>
</feature>
<evidence type="ECO:0000313" key="13">
    <source>
        <dbReference type="Proteomes" id="UP000641853"/>
    </source>
</evidence>
<dbReference type="AlphaFoldDB" id="A0A8H6QST8"/>
<feature type="region of interest" description="Disordered" evidence="11">
    <location>
        <begin position="265"/>
        <end position="302"/>
    </location>
</feature>
<dbReference type="InterPro" id="IPR004773">
    <property type="entry name" value="K/Na_transp_Trk1/HKT1"/>
</dbReference>
<evidence type="ECO:0000256" key="4">
    <source>
        <dbReference type="ARBA" id="ARBA00022538"/>
    </source>
</evidence>
<sequence>MGRIHSLIRRLRPRLRFLTLHYAYFIGTCLISSFILWGAGQPFGSLRYIDALYLAVSAMTLAGLNTVNLSTLSTFQQLWLFFLIILGSAIWVSIAVLLTRRRAFERRFGDIIREQRLQRRTTSLQAFPSLSLSRSFRRRGTTSDSLNLRSVPAGTTQAPDRNVVSRQPSTYSPRHPGDGVADLPVETAAGVDQRQPSRESAEEKPAHLNRKPSVNSPPGSANPNNREEERPSRLDRKSSDNSVPSSVNVNNREEYSHLAFASDVQLPRERSSSRYPRPRLLPPYTNYRQPSDLSDHGPWRREHPDSSIHETLAFLRHVGRNSTFPTLTEEERDKLGGVEYRAVCLLTIIVPIYFVAWQFLGGLAVAAYVARNKGTVTETNGLDPWWAGFFFAISAFNNSGMSLVDANMVPFRSSTFMLITMGLLILAGNTCYPIFLRWILYAMFRLLPKHPYFQESRDTLRFLLDHPRRCYTNLFPSPHTWWLLFSVVLLNGIDWVAFEVLDFDNPAVDTIPLGSRVLDGLFQALCVRNGGFYVVNISALQLGMQVIYVIMMYISVYPVVITMRNSNVYEERSLGIYADDLPSESQDPDGQEKNLPGKTPSGRLYFIQHQLRAQLAYDLWWIALAIIIICIVEAGSFTRDPVTYSAFNIIFETVSAYGTVGISTGLPDQLYSFSGGWHTLSKVVLCAVMLRGRHRGLPVAIDKAILLPGEHLNQAEQEDAHIRLERTMSRTRSRTMA</sequence>
<keyword evidence="9 10" id="KW-0472">Membrane</keyword>
<keyword evidence="7 10" id="KW-1133">Transmembrane helix</keyword>
<keyword evidence="6 10" id="KW-0630">Potassium</keyword>
<feature type="region of interest" description="Disordered" evidence="11">
    <location>
        <begin position="141"/>
        <end position="250"/>
    </location>
</feature>
<dbReference type="EMBL" id="JACBAG010001895">
    <property type="protein sequence ID" value="KAF7177617.1"/>
    <property type="molecule type" value="Genomic_DNA"/>
</dbReference>
<feature type="compositionally biased region" description="Basic and acidic residues" evidence="11">
    <location>
        <begin position="293"/>
        <end position="302"/>
    </location>
</feature>
<evidence type="ECO:0000256" key="2">
    <source>
        <dbReference type="ARBA" id="ARBA00009137"/>
    </source>
</evidence>
<evidence type="ECO:0000256" key="7">
    <source>
        <dbReference type="ARBA" id="ARBA00022989"/>
    </source>
</evidence>
<evidence type="ECO:0000256" key="1">
    <source>
        <dbReference type="ARBA" id="ARBA00004141"/>
    </source>
</evidence>
<feature type="transmembrane region" description="Helical" evidence="10">
    <location>
        <begin position="51"/>
        <end position="72"/>
    </location>
</feature>
<evidence type="ECO:0000256" key="11">
    <source>
        <dbReference type="SAM" id="MobiDB-lite"/>
    </source>
</evidence>
<feature type="transmembrane region" description="Helical" evidence="10">
    <location>
        <begin position="342"/>
        <end position="370"/>
    </location>
</feature>
<dbReference type="GO" id="GO:0140107">
    <property type="term" value="F:high-affinity potassium ion transmembrane transporter activity"/>
    <property type="evidence" value="ECO:0007669"/>
    <property type="project" value="TreeGrafter"/>
</dbReference>
<feature type="transmembrane region" description="Helical" evidence="10">
    <location>
        <begin position="385"/>
        <end position="404"/>
    </location>
</feature>
<dbReference type="InterPro" id="IPR015958">
    <property type="entry name" value="Trk1_fungi"/>
</dbReference>
<gene>
    <name evidence="12" type="ORF">CNMCM7691_005946</name>
</gene>
<feature type="compositionally biased region" description="Low complexity" evidence="11">
    <location>
        <begin position="240"/>
        <end position="250"/>
    </location>
</feature>
<feature type="transmembrane region" description="Helical" evidence="10">
    <location>
        <begin position="78"/>
        <end position="98"/>
    </location>
</feature>
<name>A0A8H6QST8_9EURO</name>
<keyword evidence="13" id="KW-1185">Reference proteome</keyword>
<protein>
    <recommendedName>
        <fullName evidence="10">Potassium transport protein</fullName>
    </recommendedName>
</protein>
<comment type="subcellular location">
    <subcellularLocation>
        <location evidence="1">Membrane</location>
        <topology evidence="1">Multi-pass membrane protein</topology>
    </subcellularLocation>
</comment>
<dbReference type="GO" id="GO:0005886">
    <property type="term" value="C:plasma membrane"/>
    <property type="evidence" value="ECO:0007669"/>
    <property type="project" value="InterPro"/>
</dbReference>
<feature type="compositionally biased region" description="Polar residues" evidence="11">
    <location>
        <begin position="212"/>
        <end position="224"/>
    </location>
</feature>
<keyword evidence="3 10" id="KW-0813">Transport</keyword>
<evidence type="ECO:0000256" key="8">
    <source>
        <dbReference type="ARBA" id="ARBA00023065"/>
    </source>
</evidence>
<evidence type="ECO:0000256" key="6">
    <source>
        <dbReference type="ARBA" id="ARBA00022958"/>
    </source>
</evidence>
<evidence type="ECO:0000313" key="12">
    <source>
        <dbReference type="EMBL" id="KAF7177617.1"/>
    </source>
</evidence>
<dbReference type="GO" id="GO:0030007">
    <property type="term" value="P:intracellular potassium ion homeostasis"/>
    <property type="evidence" value="ECO:0007669"/>
    <property type="project" value="UniProtKB-UniRule"/>
</dbReference>
<comment type="similarity">
    <text evidence="2 10">Belongs to the TrkH potassium transport family.</text>
</comment>
<evidence type="ECO:0000256" key="3">
    <source>
        <dbReference type="ARBA" id="ARBA00022448"/>
    </source>
</evidence>
<feature type="compositionally biased region" description="Basic and acidic residues" evidence="11">
    <location>
        <begin position="225"/>
        <end position="239"/>
    </location>
</feature>
<evidence type="ECO:0000256" key="10">
    <source>
        <dbReference type="PIRNR" id="PIRNR002450"/>
    </source>
</evidence>
<keyword evidence="8 10" id="KW-0406">Ion transport</keyword>
<dbReference type="InterPro" id="IPR003445">
    <property type="entry name" value="Cat_transpt"/>
</dbReference>
<dbReference type="GO" id="GO:1990573">
    <property type="term" value="P:potassium ion import across plasma membrane"/>
    <property type="evidence" value="ECO:0007669"/>
    <property type="project" value="TreeGrafter"/>
</dbReference>
<organism evidence="12 13">
    <name type="scientific">Aspergillus felis</name>
    <dbReference type="NCBI Taxonomy" id="1287682"/>
    <lineage>
        <taxon>Eukaryota</taxon>
        <taxon>Fungi</taxon>
        <taxon>Dikarya</taxon>
        <taxon>Ascomycota</taxon>
        <taxon>Pezizomycotina</taxon>
        <taxon>Eurotiomycetes</taxon>
        <taxon>Eurotiomycetidae</taxon>
        <taxon>Eurotiales</taxon>
        <taxon>Aspergillaceae</taxon>
        <taxon>Aspergillus</taxon>
        <taxon>Aspergillus subgen. Fumigati</taxon>
    </lineage>
</organism>
<accession>A0A8H6QST8</accession>
<proteinExistence type="inferred from homology"/>
<evidence type="ECO:0000256" key="5">
    <source>
        <dbReference type="ARBA" id="ARBA00022692"/>
    </source>
</evidence>
<dbReference type="NCBIfam" id="TIGR00934">
    <property type="entry name" value="2a38euk"/>
    <property type="match status" value="1"/>
</dbReference>
<feature type="compositionally biased region" description="Polar residues" evidence="11">
    <location>
        <begin position="142"/>
        <end position="172"/>
    </location>
</feature>
<feature type="transmembrane region" description="Helical" evidence="10">
    <location>
        <begin position="619"/>
        <end position="637"/>
    </location>
</feature>
<dbReference type="InterPro" id="IPR051143">
    <property type="entry name" value="TrkH_K-transport"/>
</dbReference>